<dbReference type="GO" id="GO:0005737">
    <property type="term" value="C:cytoplasm"/>
    <property type="evidence" value="ECO:0007669"/>
    <property type="project" value="UniProtKB-SubCell"/>
</dbReference>
<dbReference type="UniPathway" id="UPA00219"/>
<evidence type="ECO:0000256" key="2">
    <source>
        <dbReference type="ARBA" id="ARBA00004752"/>
    </source>
</evidence>
<dbReference type="SUPFAM" id="SSF53623">
    <property type="entry name" value="MurD-like peptide ligases, catalytic domain"/>
    <property type="match status" value="1"/>
</dbReference>
<keyword evidence="3 7" id="KW-0963">Cytoplasm</keyword>
<dbReference type="Pfam" id="PF08245">
    <property type="entry name" value="Mur_ligase_M"/>
    <property type="match status" value="1"/>
</dbReference>
<evidence type="ECO:0000256" key="3">
    <source>
        <dbReference type="ARBA" id="ARBA00022490"/>
    </source>
</evidence>
<dbReference type="GO" id="GO:0009252">
    <property type="term" value="P:peptidoglycan biosynthetic process"/>
    <property type="evidence" value="ECO:0007669"/>
    <property type="project" value="UniProtKB-UniRule"/>
</dbReference>
<dbReference type="NCBIfam" id="TIGR01087">
    <property type="entry name" value="murD"/>
    <property type="match status" value="1"/>
</dbReference>
<keyword evidence="7 8" id="KW-0132">Cell division</keyword>
<keyword evidence="4 7" id="KW-0436">Ligase</keyword>
<dbReference type="Gene3D" id="3.90.190.20">
    <property type="entry name" value="Mur ligase, C-terminal domain"/>
    <property type="match status" value="1"/>
</dbReference>
<evidence type="ECO:0000256" key="7">
    <source>
        <dbReference type="HAMAP-Rule" id="MF_00639"/>
    </source>
</evidence>
<dbReference type="PANTHER" id="PTHR43692">
    <property type="entry name" value="UDP-N-ACETYLMURAMOYLALANINE--D-GLUTAMATE LIGASE"/>
    <property type="match status" value="1"/>
</dbReference>
<evidence type="ECO:0000256" key="5">
    <source>
        <dbReference type="ARBA" id="ARBA00022741"/>
    </source>
</evidence>
<evidence type="ECO:0000256" key="4">
    <source>
        <dbReference type="ARBA" id="ARBA00022598"/>
    </source>
</evidence>
<dbReference type="GO" id="GO:0051301">
    <property type="term" value="P:cell division"/>
    <property type="evidence" value="ECO:0007669"/>
    <property type="project" value="UniProtKB-KW"/>
</dbReference>
<dbReference type="Gene3D" id="3.40.1190.10">
    <property type="entry name" value="Mur-like, catalytic domain"/>
    <property type="match status" value="1"/>
</dbReference>
<feature type="domain" description="Mur ligase central" evidence="10">
    <location>
        <begin position="118"/>
        <end position="238"/>
    </location>
</feature>
<keyword evidence="7 8" id="KW-0961">Cell wall biogenesis/degradation</keyword>
<name>A0A1G2KT02_9BACT</name>
<evidence type="ECO:0000313" key="11">
    <source>
        <dbReference type="EMBL" id="OHA02588.1"/>
    </source>
</evidence>
<keyword evidence="5 7" id="KW-0547">Nucleotide-binding</keyword>
<comment type="catalytic activity">
    <reaction evidence="7 8">
        <text>UDP-N-acetyl-alpha-D-muramoyl-L-alanine + D-glutamate + ATP = UDP-N-acetyl-alpha-D-muramoyl-L-alanyl-D-glutamate + ADP + phosphate + H(+)</text>
        <dbReference type="Rhea" id="RHEA:16429"/>
        <dbReference type="ChEBI" id="CHEBI:15378"/>
        <dbReference type="ChEBI" id="CHEBI:29986"/>
        <dbReference type="ChEBI" id="CHEBI:30616"/>
        <dbReference type="ChEBI" id="CHEBI:43474"/>
        <dbReference type="ChEBI" id="CHEBI:83898"/>
        <dbReference type="ChEBI" id="CHEBI:83900"/>
        <dbReference type="ChEBI" id="CHEBI:456216"/>
        <dbReference type="EC" id="6.3.2.9"/>
    </reaction>
</comment>
<comment type="similarity">
    <text evidence="7">Belongs to the MurCDEF family.</text>
</comment>
<dbReference type="GO" id="GO:0005524">
    <property type="term" value="F:ATP binding"/>
    <property type="evidence" value="ECO:0007669"/>
    <property type="project" value="UniProtKB-UniRule"/>
</dbReference>
<dbReference type="InterPro" id="IPR036615">
    <property type="entry name" value="Mur_ligase_C_dom_sf"/>
</dbReference>
<gene>
    <name evidence="7" type="primary">murD</name>
    <name evidence="11" type="ORF">A3C92_03010</name>
</gene>
<evidence type="ECO:0000256" key="8">
    <source>
        <dbReference type="RuleBase" id="RU003664"/>
    </source>
</evidence>
<comment type="caution">
    <text evidence="11">The sequence shown here is derived from an EMBL/GenBank/DDBJ whole genome shotgun (WGS) entry which is preliminary data.</text>
</comment>
<comment type="function">
    <text evidence="7 8">Cell wall formation. Catalyzes the addition of glutamate to the nucleotide precursor UDP-N-acetylmuramoyl-L-alanine (UMA).</text>
</comment>
<dbReference type="PANTHER" id="PTHR43692:SF1">
    <property type="entry name" value="UDP-N-ACETYLMURAMOYLALANINE--D-GLUTAMATE LIGASE"/>
    <property type="match status" value="1"/>
</dbReference>
<dbReference type="Pfam" id="PF02875">
    <property type="entry name" value="Mur_ligase_C"/>
    <property type="match status" value="1"/>
</dbReference>
<proteinExistence type="inferred from homology"/>
<dbReference type="Pfam" id="PF21799">
    <property type="entry name" value="MurD-like_N"/>
    <property type="match status" value="1"/>
</dbReference>
<dbReference type="Gene3D" id="3.40.50.720">
    <property type="entry name" value="NAD(P)-binding Rossmann-like Domain"/>
    <property type="match status" value="1"/>
</dbReference>
<protein>
    <recommendedName>
        <fullName evidence="7 8">UDP-N-acetylmuramoylalanine--D-glutamate ligase</fullName>
        <ecNumber evidence="7 8">6.3.2.9</ecNumber>
    </recommendedName>
    <alternativeName>
        <fullName evidence="7">D-glutamic acid-adding enzyme</fullName>
    </alternativeName>
    <alternativeName>
        <fullName evidence="7">UDP-N-acetylmuramoyl-L-alanyl-D-glutamate synthetase</fullName>
    </alternativeName>
</protein>
<dbReference type="InterPro" id="IPR013221">
    <property type="entry name" value="Mur_ligase_cen"/>
</dbReference>
<keyword evidence="7 8" id="KW-0131">Cell cycle</keyword>
<dbReference type="GO" id="GO:0008360">
    <property type="term" value="P:regulation of cell shape"/>
    <property type="evidence" value="ECO:0007669"/>
    <property type="project" value="UniProtKB-KW"/>
</dbReference>
<feature type="domain" description="Mur ligase C-terminal" evidence="9">
    <location>
        <begin position="298"/>
        <end position="416"/>
    </location>
</feature>
<keyword evidence="7 8" id="KW-0133">Cell shape</keyword>
<dbReference type="EMBL" id="MHQN01000033">
    <property type="protein sequence ID" value="OHA02588.1"/>
    <property type="molecule type" value="Genomic_DNA"/>
</dbReference>
<dbReference type="SUPFAM" id="SSF53244">
    <property type="entry name" value="MurD-like peptide ligases, peptide-binding domain"/>
    <property type="match status" value="1"/>
</dbReference>
<keyword evidence="6 7" id="KW-0067">ATP-binding</keyword>
<reference evidence="11 12" key="1">
    <citation type="journal article" date="2016" name="Nat. Commun.">
        <title>Thousands of microbial genomes shed light on interconnected biogeochemical processes in an aquifer system.</title>
        <authorList>
            <person name="Anantharaman K."/>
            <person name="Brown C.T."/>
            <person name="Hug L.A."/>
            <person name="Sharon I."/>
            <person name="Castelle C.J."/>
            <person name="Probst A.J."/>
            <person name="Thomas B.C."/>
            <person name="Singh A."/>
            <person name="Wilkins M.J."/>
            <person name="Karaoz U."/>
            <person name="Brodie E.L."/>
            <person name="Williams K.H."/>
            <person name="Hubbard S.S."/>
            <person name="Banfield J.F."/>
        </authorList>
    </citation>
    <scope>NUCLEOTIDE SEQUENCE [LARGE SCALE GENOMIC DNA]</scope>
</reference>
<dbReference type="GO" id="GO:0071555">
    <property type="term" value="P:cell wall organization"/>
    <property type="evidence" value="ECO:0007669"/>
    <property type="project" value="UniProtKB-KW"/>
</dbReference>
<evidence type="ECO:0000313" key="12">
    <source>
        <dbReference type="Proteomes" id="UP000177177"/>
    </source>
</evidence>
<evidence type="ECO:0000256" key="6">
    <source>
        <dbReference type="ARBA" id="ARBA00022840"/>
    </source>
</evidence>
<keyword evidence="7 8" id="KW-0573">Peptidoglycan synthesis</keyword>
<dbReference type="InterPro" id="IPR004101">
    <property type="entry name" value="Mur_ligase_C"/>
</dbReference>
<sequence length="448" mass="50220">MDFDVKRKKVLIMGLGLHGGGVASAEFFVRRGARVTVTDVRSRRDLAPSLRALARFKNIRYVLGRHDEKDFLAADLIIKNSGVRRDNPFLRKAIARGVHATSDVGIFFQTCPARIIGITGTRGKSTTTHLVWKMLSSKYPRVHYGGNIRRSVLGILPKIKKDDLVVLELSSFQLQDVAMGRKSPRVAVFTNLMRDHLNWHRDMREYREAKSVIFRYQRKDDVLFIPAGDKDLRALARSAPGRVREAVLPRVLIPIVDQNLGEHYRSSVALAYAVAQYFKVSDRAITQVIREFTGLESRQEIISSTGGVHFVNDTTATIPDAAIAAIRRFRVLADRHQRRLILIAGGQDKKLKFADFAREIRKSTDTVVLLPGTGTDVLIPHLKNTRVPVQSARNMQEAVKRAYALASSGDYVVLSPGCASFGLFLNEFDRGAQFVKAVQKLKAKHAKR</sequence>
<dbReference type="AlphaFoldDB" id="A0A1G2KT02"/>
<dbReference type="InterPro" id="IPR036565">
    <property type="entry name" value="Mur-like_cat_sf"/>
</dbReference>
<comment type="pathway">
    <text evidence="2 7 8">Cell wall biogenesis; peptidoglycan biosynthesis.</text>
</comment>
<evidence type="ECO:0000256" key="1">
    <source>
        <dbReference type="ARBA" id="ARBA00004496"/>
    </source>
</evidence>
<accession>A0A1G2KT02</accession>
<evidence type="ECO:0000259" key="9">
    <source>
        <dbReference type="Pfam" id="PF02875"/>
    </source>
</evidence>
<comment type="subcellular location">
    <subcellularLocation>
        <location evidence="1 7 8">Cytoplasm</location>
    </subcellularLocation>
</comment>
<dbReference type="InterPro" id="IPR005762">
    <property type="entry name" value="MurD"/>
</dbReference>
<dbReference type="EC" id="6.3.2.9" evidence="7 8"/>
<dbReference type="Proteomes" id="UP000177177">
    <property type="component" value="Unassembled WGS sequence"/>
</dbReference>
<organism evidence="11 12">
    <name type="scientific">Candidatus Sungbacteria bacterium RIFCSPHIGHO2_02_FULL_53_17</name>
    <dbReference type="NCBI Taxonomy" id="1802275"/>
    <lineage>
        <taxon>Bacteria</taxon>
        <taxon>Candidatus Sungiibacteriota</taxon>
    </lineage>
</organism>
<dbReference type="HAMAP" id="MF_00639">
    <property type="entry name" value="MurD"/>
    <property type="match status" value="1"/>
</dbReference>
<dbReference type="GO" id="GO:0008764">
    <property type="term" value="F:UDP-N-acetylmuramoylalanine-D-glutamate ligase activity"/>
    <property type="evidence" value="ECO:0007669"/>
    <property type="project" value="UniProtKB-UniRule"/>
</dbReference>
<evidence type="ECO:0000259" key="10">
    <source>
        <dbReference type="Pfam" id="PF08245"/>
    </source>
</evidence>
<feature type="binding site" evidence="7">
    <location>
        <begin position="120"/>
        <end position="126"/>
    </location>
    <ligand>
        <name>ATP</name>
        <dbReference type="ChEBI" id="CHEBI:30616"/>
    </ligand>
</feature>
<dbReference type="SUPFAM" id="SSF51984">
    <property type="entry name" value="MurCD N-terminal domain"/>
    <property type="match status" value="1"/>
</dbReference>